<feature type="transmembrane region" description="Helical" evidence="1">
    <location>
        <begin position="42"/>
        <end position="59"/>
    </location>
</feature>
<reference evidence="2 3" key="1">
    <citation type="journal article" date="2018" name="J. Allergy Clin. Immunol.">
        <title>High-quality assembly of Dermatophagoides pteronyssinus genome and transcriptome reveals a wide range of novel allergens.</title>
        <authorList>
            <person name="Liu X.Y."/>
            <person name="Yang K.Y."/>
            <person name="Wang M.Q."/>
            <person name="Kwok J.S."/>
            <person name="Zeng X."/>
            <person name="Yang Z."/>
            <person name="Xiao X.J."/>
            <person name="Lau C.P."/>
            <person name="Li Y."/>
            <person name="Huang Z.M."/>
            <person name="Ba J.G."/>
            <person name="Yim A.K."/>
            <person name="Ouyang C.Y."/>
            <person name="Ngai S.M."/>
            <person name="Chan T.F."/>
            <person name="Leung E.L."/>
            <person name="Liu L."/>
            <person name="Liu Z.G."/>
            <person name="Tsui S.K."/>
        </authorList>
    </citation>
    <scope>NUCLEOTIDE SEQUENCE [LARGE SCALE GENOMIC DNA]</scope>
    <source>
        <strain evidence="2">Derp</strain>
    </source>
</reference>
<reference evidence="2 3" key="2">
    <citation type="journal article" date="2022" name="Mol. Biol. Evol.">
        <title>Comparative Genomics Reveals Insights into the Divergent Evolution of Astigmatic Mites and Household Pest Adaptations.</title>
        <authorList>
            <person name="Xiong Q."/>
            <person name="Wan A.T."/>
            <person name="Liu X."/>
            <person name="Fung C.S."/>
            <person name="Xiao X."/>
            <person name="Malainual N."/>
            <person name="Hou J."/>
            <person name="Wang L."/>
            <person name="Wang M."/>
            <person name="Yang K.Y."/>
            <person name="Cui Y."/>
            <person name="Leung E.L."/>
            <person name="Nong W."/>
            <person name="Shin S.K."/>
            <person name="Au S.W."/>
            <person name="Jeong K.Y."/>
            <person name="Chew F.T."/>
            <person name="Hui J.H."/>
            <person name="Leung T.F."/>
            <person name="Tungtrongchitr A."/>
            <person name="Zhong N."/>
            <person name="Liu Z."/>
            <person name="Tsui S.K."/>
        </authorList>
    </citation>
    <scope>NUCLEOTIDE SEQUENCE [LARGE SCALE GENOMIC DNA]</scope>
    <source>
        <strain evidence="2">Derp</strain>
    </source>
</reference>
<evidence type="ECO:0000313" key="3">
    <source>
        <dbReference type="Proteomes" id="UP000887458"/>
    </source>
</evidence>
<dbReference type="Proteomes" id="UP000887458">
    <property type="component" value="Unassembled WGS sequence"/>
</dbReference>
<dbReference type="EMBL" id="NJHN03000060">
    <property type="protein sequence ID" value="KAH9419357.1"/>
    <property type="molecule type" value="Genomic_DNA"/>
</dbReference>
<organism evidence="2 3">
    <name type="scientific">Dermatophagoides pteronyssinus</name>
    <name type="common">European house dust mite</name>
    <dbReference type="NCBI Taxonomy" id="6956"/>
    <lineage>
        <taxon>Eukaryota</taxon>
        <taxon>Metazoa</taxon>
        <taxon>Ecdysozoa</taxon>
        <taxon>Arthropoda</taxon>
        <taxon>Chelicerata</taxon>
        <taxon>Arachnida</taxon>
        <taxon>Acari</taxon>
        <taxon>Acariformes</taxon>
        <taxon>Sarcoptiformes</taxon>
        <taxon>Astigmata</taxon>
        <taxon>Psoroptidia</taxon>
        <taxon>Analgoidea</taxon>
        <taxon>Pyroglyphidae</taxon>
        <taxon>Dermatophagoidinae</taxon>
        <taxon>Dermatophagoides</taxon>
    </lineage>
</organism>
<keyword evidence="1" id="KW-0812">Transmembrane</keyword>
<comment type="caution">
    <text evidence="2">The sequence shown here is derived from an EMBL/GenBank/DDBJ whole genome shotgun (WGS) entry which is preliminary data.</text>
</comment>
<accession>A0ABQ8J9T1</accession>
<evidence type="ECO:0000313" key="2">
    <source>
        <dbReference type="EMBL" id="KAH9419357.1"/>
    </source>
</evidence>
<keyword evidence="1" id="KW-0472">Membrane</keyword>
<proteinExistence type="predicted"/>
<keyword evidence="1" id="KW-1133">Transmembrane helix</keyword>
<keyword evidence="3" id="KW-1185">Reference proteome</keyword>
<protein>
    <submittedName>
        <fullName evidence="2">Uncharacterized protein</fullName>
    </submittedName>
</protein>
<sequence length="85" mass="9304">MPGIAVTILETAIAALFGNTLSVNVACTASTRPIDFFDLCKYVYSLLGSNFLSMIIFSLKSDRKLPVMFMNNRPSRGAKSLPVRT</sequence>
<gene>
    <name evidence="2" type="ORF">DERP_005867</name>
</gene>
<name>A0ABQ8J9T1_DERPT</name>
<evidence type="ECO:0000256" key="1">
    <source>
        <dbReference type="SAM" id="Phobius"/>
    </source>
</evidence>